<keyword evidence="3" id="KW-0378">Hydrolase</keyword>
<protein>
    <recommendedName>
        <fullName evidence="2">protein-tyrosine-phosphatase</fullName>
        <ecNumber evidence="2">3.1.3.48</ecNumber>
    </recommendedName>
</protein>
<dbReference type="CDD" id="cd16343">
    <property type="entry name" value="LMWPTP"/>
    <property type="match status" value="1"/>
</dbReference>
<proteinExistence type="inferred from homology"/>
<evidence type="ECO:0000256" key="3">
    <source>
        <dbReference type="ARBA" id="ARBA00022801"/>
    </source>
</evidence>
<keyword evidence="4" id="KW-0904">Protein phosphatase</keyword>
<reference evidence="8" key="1">
    <citation type="submission" date="2016-10" db="EMBL/GenBank/DDBJ databases">
        <authorList>
            <person name="Varghese N."/>
            <person name="Submissions S."/>
        </authorList>
    </citation>
    <scope>NUCLEOTIDE SEQUENCE [LARGE SCALE GENOMIC DNA]</scope>
    <source>
        <strain evidence="8">DSM 26542</strain>
    </source>
</reference>
<dbReference type="EMBL" id="FORU01000009">
    <property type="protein sequence ID" value="SFJ50165.1"/>
    <property type="molecule type" value="Genomic_DNA"/>
</dbReference>
<dbReference type="PANTHER" id="PTHR11717">
    <property type="entry name" value="LOW MOLECULAR WEIGHT PROTEIN TYROSINE PHOSPHATASE"/>
    <property type="match status" value="1"/>
</dbReference>
<dbReference type="AlphaFoldDB" id="A0A1I3RUY2"/>
<dbReference type="PRINTS" id="PR00719">
    <property type="entry name" value="LMWPTPASE"/>
</dbReference>
<dbReference type="RefSeq" id="WP_090679288.1">
    <property type="nucleotide sequence ID" value="NZ_FORU01000009.1"/>
</dbReference>
<evidence type="ECO:0000259" key="6">
    <source>
        <dbReference type="SMART" id="SM00226"/>
    </source>
</evidence>
<evidence type="ECO:0000313" key="7">
    <source>
        <dbReference type="EMBL" id="SFJ50165.1"/>
    </source>
</evidence>
<name>A0A1I3RUY2_9FLAO</name>
<evidence type="ECO:0000256" key="1">
    <source>
        <dbReference type="ARBA" id="ARBA00011063"/>
    </source>
</evidence>
<dbReference type="InterPro" id="IPR036196">
    <property type="entry name" value="Ptyr_pPase_sf"/>
</dbReference>
<dbReference type="InterPro" id="IPR050438">
    <property type="entry name" value="LMW_PTPase"/>
</dbReference>
<dbReference type="EC" id="3.1.3.48" evidence="2"/>
<evidence type="ECO:0000256" key="5">
    <source>
        <dbReference type="PIRSR" id="PIRSR617867-1"/>
    </source>
</evidence>
<sequence>MKTKILMVCLGNICRSPLAEGILKSKLSNEACYIDSAGTGNWHTGKSPDPRSIAIAHEMGVDITQQRARQLTQEDFVKFDFIYAMDKTNLADILDLVPNEELKAKVSLLLNECHPGMDYEVPDPYFGGNGGFYRVYDMIDEACEQIAVKFK</sequence>
<evidence type="ECO:0000256" key="4">
    <source>
        <dbReference type="ARBA" id="ARBA00022912"/>
    </source>
</evidence>
<comment type="similarity">
    <text evidence="1">Belongs to the low molecular weight phosphotyrosine protein phosphatase family.</text>
</comment>
<dbReference type="Gene3D" id="3.40.50.2300">
    <property type="match status" value="1"/>
</dbReference>
<gene>
    <name evidence="7" type="ORF">SAMN04487893_10924</name>
</gene>
<dbReference type="PANTHER" id="PTHR11717:SF7">
    <property type="entry name" value="LOW MOLECULAR WEIGHT PHOSPHOTYROSINE PROTEIN PHOSPHATASE"/>
    <property type="match status" value="1"/>
</dbReference>
<keyword evidence="8" id="KW-1185">Reference proteome</keyword>
<feature type="active site" description="Proton donor" evidence="5">
    <location>
        <position position="123"/>
    </location>
</feature>
<dbReference type="GO" id="GO:0004725">
    <property type="term" value="F:protein tyrosine phosphatase activity"/>
    <property type="evidence" value="ECO:0007669"/>
    <property type="project" value="UniProtKB-EC"/>
</dbReference>
<dbReference type="OrthoDB" id="9784339at2"/>
<feature type="active site" evidence="5">
    <location>
        <position position="15"/>
    </location>
</feature>
<feature type="active site" description="Nucleophile" evidence="5">
    <location>
        <position position="9"/>
    </location>
</feature>
<dbReference type="SMART" id="SM00226">
    <property type="entry name" value="LMWPc"/>
    <property type="match status" value="1"/>
</dbReference>
<dbReference type="InterPro" id="IPR023485">
    <property type="entry name" value="Ptyr_pPase"/>
</dbReference>
<feature type="domain" description="Phosphotyrosine protein phosphatase I" evidence="6">
    <location>
        <begin position="3"/>
        <end position="149"/>
    </location>
</feature>
<evidence type="ECO:0000256" key="2">
    <source>
        <dbReference type="ARBA" id="ARBA00013064"/>
    </source>
</evidence>
<organism evidence="7 8">
    <name type="scientific">Myroides guanonis</name>
    <dbReference type="NCBI Taxonomy" id="1150112"/>
    <lineage>
        <taxon>Bacteria</taxon>
        <taxon>Pseudomonadati</taxon>
        <taxon>Bacteroidota</taxon>
        <taxon>Flavobacteriia</taxon>
        <taxon>Flavobacteriales</taxon>
        <taxon>Flavobacteriaceae</taxon>
        <taxon>Myroides</taxon>
    </lineage>
</organism>
<dbReference type="Proteomes" id="UP000243887">
    <property type="component" value="Unassembled WGS sequence"/>
</dbReference>
<accession>A0A1I3RUY2</accession>
<dbReference type="Pfam" id="PF01451">
    <property type="entry name" value="LMWPc"/>
    <property type="match status" value="1"/>
</dbReference>
<dbReference type="InterPro" id="IPR017867">
    <property type="entry name" value="Tyr_phospatase_low_mol_wt"/>
</dbReference>
<dbReference type="STRING" id="1150112.SAMN04487893_10924"/>
<dbReference type="SUPFAM" id="SSF52788">
    <property type="entry name" value="Phosphotyrosine protein phosphatases I"/>
    <property type="match status" value="1"/>
</dbReference>
<evidence type="ECO:0000313" key="8">
    <source>
        <dbReference type="Proteomes" id="UP000243887"/>
    </source>
</evidence>